<sequence length="194" mass="21251">VGEKDNTFAACAAQMFLDDGTESVLRGDTGPWHSPSTGQFHLSRTAAASLLTKVLETYGAGGGNPLKEIFLHYRAEINADEFHGYLSVCPQGAKLVAVKVRTQRDDLRLFREGSRPVMRGTFLPLNERSSYLFASGFKPWLRTYDGVEIPAPLEIRVQHGDANVGLVAKDILGLTKLNYNECKLGDAHPVTIGF</sequence>
<dbReference type="GO" id="GO:0003676">
    <property type="term" value="F:nucleic acid binding"/>
    <property type="evidence" value="ECO:0007669"/>
    <property type="project" value="InterPro"/>
</dbReference>
<dbReference type="SUPFAM" id="SSF53098">
    <property type="entry name" value="Ribonuclease H-like"/>
    <property type="match status" value="1"/>
</dbReference>
<reference evidence="1" key="1">
    <citation type="submission" date="2013-08" db="EMBL/GenBank/DDBJ databases">
        <authorList>
            <person name="Mendez C."/>
            <person name="Richter M."/>
            <person name="Ferrer M."/>
            <person name="Sanchez J."/>
        </authorList>
    </citation>
    <scope>NUCLEOTIDE SEQUENCE</scope>
</reference>
<dbReference type="EMBL" id="AUZY01009669">
    <property type="protein sequence ID" value="EQD41376.1"/>
    <property type="molecule type" value="Genomic_DNA"/>
</dbReference>
<dbReference type="InterPro" id="IPR036397">
    <property type="entry name" value="RNaseH_sf"/>
</dbReference>
<comment type="caution">
    <text evidence="1">The sequence shown here is derived from an EMBL/GenBank/DDBJ whole genome shotgun (WGS) entry which is preliminary data.</text>
</comment>
<evidence type="ECO:0000313" key="1">
    <source>
        <dbReference type="EMBL" id="EQD41376.1"/>
    </source>
</evidence>
<reference evidence="1" key="2">
    <citation type="journal article" date="2014" name="ISME J.">
        <title>Microbial stratification in low pH oxic and suboxic macroscopic growths along an acid mine drainage.</title>
        <authorList>
            <person name="Mendez-Garcia C."/>
            <person name="Mesa V."/>
            <person name="Sprenger R.R."/>
            <person name="Richter M."/>
            <person name="Diez M.S."/>
            <person name="Solano J."/>
            <person name="Bargiela R."/>
            <person name="Golyshina O.V."/>
            <person name="Manteca A."/>
            <person name="Ramos J.L."/>
            <person name="Gallego J.R."/>
            <person name="Llorente I."/>
            <person name="Martins Dos Santos V.A."/>
            <person name="Jensen O.N."/>
            <person name="Pelaez A.I."/>
            <person name="Sanchez J."/>
            <person name="Ferrer M."/>
        </authorList>
    </citation>
    <scope>NUCLEOTIDE SEQUENCE</scope>
</reference>
<protein>
    <submittedName>
        <fullName evidence="1">Uncharacterized protein</fullName>
    </submittedName>
</protein>
<accession>T0Z089</accession>
<dbReference type="AlphaFoldDB" id="T0Z089"/>
<proteinExistence type="predicted"/>
<feature type="non-terminal residue" evidence="1">
    <location>
        <position position="1"/>
    </location>
</feature>
<feature type="non-terminal residue" evidence="1">
    <location>
        <position position="194"/>
    </location>
</feature>
<name>T0Z089_9ZZZZ</name>
<organism evidence="1">
    <name type="scientific">mine drainage metagenome</name>
    <dbReference type="NCBI Taxonomy" id="410659"/>
    <lineage>
        <taxon>unclassified sequences</taxon>
        <taxon>metagenomes</taxon>
        <taxon>ecological metagenomes</taxon>
    </lineage>
</organism>
<dbReference type="Gene3D" id="3.30.420.10">
    <property type="entry name" value="Ribonuclease H-like superfamily/Ribonuclease H"/>
    <property type="match status" value="1"/>
</dbReference>
<gene>
    <name evidence="1" type="ORF">B1B_14579</name>
</gene>
<dbReference type="InterPro" id="IPR012337">
    <property type="entry name" value="RNaseH-like_sf"/>
</dbReference>